<proteinExistence type="predicted"/>
<evidence type="ECO:0000256" key="1">
    <source>
        <dbReference type="SAM" id="MobiDB-lite"/>
    </source>
</evidence>
<name>A0ABD0RJF5_CIRMR</name>
<dbReference type="EMBL" id="JAMKFB020000003">
    <property type="protein sequence ID" value="KAL0198508.1"/>
    <property type="molecule type" value="Genomic_DNA"/>
</dbReference>
<comment type="caution">
    <text evidence="2">The sequence shown here is derived from an EMBL/GenBank/DDBJ whole genome shotgun (WGS) entry which is preliminary data.</text>
</comment>
<feature type="compositionally biased region" description="Basic and acidic residues" evidence="1">
    <location>
        <begin position="262"/>
        <end position="273"/>
    </location>
</feature>
<protein>
    <submittedName>
        <fullName evidence="2">Uncharacterized protein</fullName>
    </submittedName>
</protein>
<evidence type="ECO:0000313" key="2">
    <source>
        <dbReference type="EMBL" id="KAL0198508.1"/>
    </source>
</evidence>
<reference evidence="2 3" key="1">
    <citation type="submission" date="2024-05" db="EMBL/GenBank/DDBJ databases">
        <title>Genome sequencing and assembly of Indian major carp, Cirrhinus mrigala (Hamilton, 1822).</title>
        <authorList>
            <person name="Mohindra V."/>
            <person name="Chowdhury L.M."/>
            <person name="Lal K."/>
            <person name="Jena J.K."/>
        </authorList>
    </citation>
    <scope>NUCLEOTIDE SEQUENCE [LARGE SCALE GENOMIC DNA]</scope>
    <source>
        <strain evidence="2">CM1030</strain>
        <tissue evidence="2">Blood</tissue>
    </source>
</reference>
<accession>A0ABD0RJF5</accession>
<feature type="non-terminal residue" evidence="2">
    <location>
        <position position="1"/>
    </location>
</feature>
<organism evidence="2 3">
    <name type="scientific">Cirrhinus mrigala</name>
    <name type="common">Mrigala</name>
    <dbReference type="NCBI Taxonomy" id="683832"/>
    <lineage>
        <taxon>Eukaryota</taxon>
        <taxon>Metazoa</taxon>
        <taxon>Chordata</taxon>
        <taxon>Craniata</taxon>
        <taxon>Vertebrata</taxon>
        <taxon>Euteleostomi</taxon>
        <taxon>Actinopterygii</taxon>
        <taxon>Neopterygii</taxon>
        <taxon>Teleostei</taxon>
        <taxon>Ostariophysi</taxon>
        <taxon>Cypriniformes</taxon>
        <taxon>Cyprinidae</taxon>
        <taxon>Labeoninae</taxon>
        <taxon>Labeonini</taxon>
        <taxon>Cirrhinus</taxon>
    </lineage>
</organism>
<evidence type="ECO:0000313" key="3">
    <source>
        <dbReference type="Proteomes" id="UP001529510"/>
    </source>
</evidence>
<dbReference type="AlphaFoldDB" id="A0ABD0RJF5"/>
<dbReference type="Proteomes" id="UP001529510">
    <property type="component" value="Unassembled WGS sequence"/>
</dbReference>
<feature type="non-terminal residue" evidence="2">
    <location>
        <position position="288"/>
    </location>
</feature>
<keyword evidence="3" id="KW-1185">Reference proteome</keyword>
<gene>
    <name evidence="2" type="ORF">M9458_007048</name>
</gene>
<feature type="region of interest" description="Disordered" evidence="1">
    <location>
        <begin position="227"/>
        <end position="288"/>
    </location>
</feature>
<sequence length="288" mass="31459">QLSLVDEAREREGLDEKPCPLHHCCGFHKSPPTHPLPPHPVILASSALPALIPVSPSAHPQPTICAVGSLRDPLSLPWPVNPVAPPWLLASSPPPWSVCPPALLGSLIPPTLLWSVVNHPPPRDSTSLATPYPSGFIRLLLPSGSTLVLCRSGSTLARRILCVTLAHQLSISTIFHLFHCCRPSSTMALSSLFAMNHFTAVNLLCLKQGNRSLKEHLKHVFARRTEHHHTCTVEPRPPSPFYAELEPSTDREPKPTVTDEPSPERATEPRIVPEPEPDLSDLVRQPAT</sequence>